<dbReference type="InterPro" id="IPR010998">
    <property type="entry name" value="Integrase_recombinase_N"/>
</dbReference>
<keyword evidence="9" id="KW-1185">Reference proteome</keyword>
<dbReference type="Proteomes" id="UP000262832">
    <property type="component" value="Chromosome I"/>
</dbReference>
<dbReference type="InterPro" id="IPR011010">
    <property type="entry name" value="DNA_brk_join_enz"/>
</dbReference>
<dbReference type="Pfam" id="PF00589">
    <property type="entry name" value="Phage_integrase"/>
    <property type="match status" value="1"/>
</dbReference>
<dbReference type="PANTHER" id="PTHR30349:SF64">
    <property type="entry name" value="PROPHAGE INTEGRASE INTD-RELATED"/>
    <property type="match status" value="1"/>
</dbReference>
<evidence type="ECO:0000259" key="6">
    <source>
        <dbReference type="PROSITE" id="PS51898"/>
    </source>
</evidence>
<proteinExistence type="inferred from homology"/>
<dbReference type="RefSeq" id="WP_128810109.1">
    <property type="nucleotide sequence ID" value="NZ_CP032093.1"/>
</dbReference>
<sequence>MATIQARKGKKHTTYRVQFMRDGQRVSKSFPTKKEAEKFAARWLVDDDFAHSLSNQTLNSFLLSEVVEEFLAQYSGKDGSLSQRVNYWSRILGDLPVGKITRPKVKTELRKLLKQCTPATVNRYKAALGTLYRFLLEEYDVDHNPVRGIPNYAENNERTRFLDDDELPRLLAACKVSGWDRLYLLVLLAITTGGRRSELIHCRWESVNFKTRTIHLGTTKNGEQRLLTLTQDAIEELMAFRRSSGYVFPLPKQPDTYFKNFDCYWKEAMKTASVDNFRFHDLRHTCASMLAMNGASLLEICQVLGHKSITMTQRYAHLCVSHKQALTERVFGNICLGVSNG</sequence>
<evidence type="ECO:0000259" key="7">
    <source>
        <dbReference type="PROSITE" id="PS51900"/>
    </source>
</evidence>
<protein>
    <submittedName>
        <fullName evidence="8">Site-specific integrase</fullName>
    </submittedName>
</protein>
<dbReference type="SUPFAM" id="SSF56349">
    <property type="entry name" value="DNA breaking-rejoining enzymes"/>
    <property type="match status" value="1"/>
</dbReference>
<gene>
    <name evidence="8" type="ORF">D1115_02250</name>
</gene>
<reference evidence="8 9" key="1">
    <citation type="submission" date="2018-08" db="EMBL/GenBank/DDBJ databases">
        <title>Genomic taxonomy of the Vibrionaceae family.</title>
        <authorList>
            <person name="Gomez-Gil B."/>
            <person name="Tanaka M."/>
            <person name="Sawabe T."/>
            <person name="Enciso-Ibarra K."/>
        </authorList>
    </citation>
    <scope>NUCLEOTIDE SEQUENCE [LARGE SCALE GENOMIC DNA]</scope>
    <source>
        <strain evidence="8 9">CAIM 1831</strain>
    </source>
</reference>
<dbReference type="InterPro" id="IPR044068">
    <property type="entry name" value="CB"/>
</dbReference>
<feature type="domain" description="Tyr recombinase" evidence="6">
    <location>
        <begin position="157"/>
        <end position="328"/>
    </location>
</feature>
<keyword evidence="2" id="KW-0229">DNA integration</keyword>
<dbReference type="EMBL" id="CP032093">
    <property type="protein sequence ID" value="AXY00245.1"/>
    <property type="molecule type" value="Genomic_DNA"/>
</dbReference>
<evidence type="ECO:0000256" key="1">
    <source>
        <dbReference type="ARBA" id="ARBA00008857"/>
    </source>
</evidence>
<dbReference type="PANTHER" id="PTHR30349">
    <property type="entry name" value="PHAGE INTEGRASE-RELATED"/>
    <property type="match status" value="1"/>
</dbReference>
<evidence type="ECO:0000313" key="9">
    <source>
        <dbReference type="Proteomes" id="UP000262832"/>
    </source>
</evidence>
<dbReference type="InterPro" id="IPR013762">
    <property type="entry name" value="Integrase-like_cat_sf"/>
</dbReference>
<organism evidence="8 9">
    <name type="scientific">Vibrio alfacsensis</name>
    <dbReference type="NCBI Taxonomy" id="1074311"/>
    <lineage>
        <taxon>Bacteria</taxon>
        <taxon>Pseudomonadati</taxon>
        <taxon>Pseudomonadota</taxon>
        <taxon>Gammaproteobacteria</taxon>
        <taxon>Vibrionales</taxon>
        <taxon>Vibrionaceae</taxon>
        <taxon>Vibrio</taxon>
    </lineage>
</organism>
<name>A0ABM6YRC2_9VIBR</name>
<evidence type="ECO:0000256" key="2">
    <source>
        <dbReference type="ARBA" id="ARBA00022908"/>
    </source>
</evidence>
<dbReference type="InterPro" id="IPR050090">
    <property type="entry name" value="Tyrosine_recombinase_XerCD"/>
</dbReference>
<keyword evidence="3 5" id="KW-0238">DNA-binding</keyword>
<evidence type="ECO:0000256" key="5">
    <source>
        <dbReference type="PROSITE-ProRule" id="PRU01248"/>
    </source>
</evidence>
<dbReference type="PROSITE" id="PS51898">
    <property type="entry name" value="TYR_RECOMBINASE"/>
    <property type="match status" value="1"/>
</dbReference>
<keyword evidence="4" id="KW-0233">DNA recombination</keyword>
<evidence type="ECO:0000313" key="8">
    <source>
        <dbReference type="EMBL" id="AXY00245.1"/>
    </source>
</evidence>
<dbReference type="CDD" id="cd00796">
    <property type="entry name" value="INT_Rci_Hp1_C"/>
    <property type="match status" value="1"/>
</dbReference>
<accession>A0ABM6YRC2</accession>
<feature type="domain" description="Core-binding (CB)" evidence="7">
    <location>
        <begin position="61"/>
        <end position="136"/>
    </location>
</feature>
<dbReference type="Gene3D" id="1.10.150.130">
    <property type="match status" value="1"/>
</dbReference>
<evidence type="ECO:0000256" key="4">
    <source>
        <dbReference type="ARBA" id="ARBA00023172"/>
    </source>
</evidence>
<evidence type="ECO:0000256" key="3">
    <source>
        <dbReference type="ARBA" id="ARBA00023125"/>
    </source>
</evidence>
<comment type="similarity">
    <text evidence="1">Belongs to the 'phage' integrase family.</text>
</comment>
<dbReference type="InterPro" id="IPR002104">
    <property type="entry name" value="Integrase_catalytic"/>
</dbReference>
<dbReference type="Gene3D" id="1.10.443.10">
    <property type="entry name" value="Intergrase catalytic core"/>
    <property type="match status" value="1"/>
</dbReference>
<dbReference type="PROSITE" id="PS51900">
    <property type="entry name" value="CB"/>
    <property type="match status" value="1"/>
</dbReference>